<accession>A0ABU5G7R7</accession>
<keyword evidence="2" id="KW-1185">Reference proteome</keyword>
<evidence type="ECO:0000313" key="1">
    <source>
        <dbReference type="EMBL" id="MDY5133380.1"/>
    </source>
</evidence>
<dbReference type="EMBL" id="JAWNGA010000011">
    <property type="protein sequence ID" value="MDY5133380.1"/>
    <property type="molecule type" value="Genomic_DNA"/>
</dbReference>
<comment type="caution">
    <text evidence="1">The sequence shown here is derived from an EMBL/GenBank/DDBJ whole genome shotgun (WGS) entry which is preliminary data.</text>
</comment>
<sequence length="42" mass="4635">MSGVLSNSFRVITRTVSLIGKLGKSRIILFKLTLKANLQTKT</sequence>
<name>A0ABU5G7R7_9ACTO</name>
<dbReference type="Proteomes" id="UP001275049">
    <property type="component" value="Unassembled WGS sequence"/>
</dbReference>
<gene>
    <name evidence="1" type="ORF">R6G86_06480</name>
</gene>
<evidence type="ECO:0000313" key="2">
    <source>
        <dbReference type="Proteomes" id="UP001275049"/>
    </source>
</evidence>
<organism evidence="1 2">
    <name type="scientific">Actinotignum urinale</name>
    <dbReference type="NCBI Taxonomy" id="190146"/>
    <lineage>
        <taxon>Bacteria</taxon>
        <taxon>Bacillati</taxon>
        <taxon>Actinomycetota</taxon>
        <taxon>Actinomycetes</taxon>
        <taxon>Actinomycetales</taxon>
        <taxon>Actinomycetaceae</taxon>
        <taxon>Actinotignum</taxon>
    </lineage>
</organism>
<reference evidence="1 2" key="1">
    <citation type="submission" date="2023-10" db="EMBL/GenBank/DDBJ databases">
        <title>Whole Genome based description of the genera Actinobaculum and Actinotignum reveals a complex phylogenetic relationship within the species included in the genus Actinotignum.</title>
        <authorList>
            <person name="Jensen C.S."/>
            <person name="Dargis R."/>
            <person name="Kemp M."/>
            <person name="Christensen J.J."/>
        </authorList>
    </citation>
    <scope>NUCLEOTIDE SEQUENCE [LARGE SCALE GENOMIC DNA]</scope>
    <source>
        <strain evidence="1 2">SLA_B974</strain>
    </source>
</reference>
<protein>
    <submittedName>
        <fullName evidence="1">Uncharacterized protein</fullName>
    </submittedName>
</protein>
<proteinExistence type="predicted"/>